<evidence type="ECO:0008006" key="4">
    <source>
        <dbReference type="Google" id="ProtNLM"/>
    </source>
</evidence>
<reference evidence="2 3" key="1">
    <citation type="submission" date="2018-06" db="EMBL/GenBank/DDBJ databases">
        <title>Genomic Encyclopedia of Archaeal and Bacterial Type Strains, Phase II (KMG-II): from individual species to whole genera.</title>
        <authorList>
            <person name="Goeker M."/>
        </authorList>
    </citation>
    <scope>NUCLEOTIDE SEQUENCE [LARGE SCALE GENOMIC DNA]</scope>
    <source>
        <strain evidence="2 3">DSM 23857</strain>
    </source>
</reference>
<evidence type="ECO:0000313" key="3">
    <source>
        <dbReference type="Proteomes" id="UP000249547"/>
    </source>
</evidence>
<dbReference type="EMBL" id="QLLL01000004">
    <property type="protein sequence ID" value="RAJ05467.1"/>
    <property type="molecule type" value="Genomic_DNA"/>
</dbReference>
<organism evidence="2 3">
    <name type="scientific">Chitinophaga skermanii</name>
    <dbReference type="NCBI Taxonomy" id="331697"/>
    <lineage>
        <taxon>Bacteria</taxon>
        <taxon>Pseudomonadati</taxon>
        <taxon>Bacteroidota</taxon>
        <taxon>Chitinophagia</taxon>
        <taxon>Chitinophagales</taxon>
        <taxon>Chitinophagaceae</taxon>
        <taxon>Chitinophaga</taxon>
    </lineage>
</organism>
<feature type="transmembrane region" description="Helical" evidence="1">
    <location>
        <begin position="149"/>
        <end position="167"/>
    </location>
</feature>
<dbReference type="InterPro" id="IPR021354">
    <property type="entry name" value="DUF2975"/>
</dbReference>
<dbReference type="RefSeq" id="WP_111598052.1">
    <property type="nucleotide sequence ID" value="NZ_QLLL01000004.1"/>
</dbReference>
<sequence length="181" mass="20234">MKTSSISPTRTQQLLKVMYVCAWIIFVGLSIEAGSVVVSGVVGYYKPEMVGKMYKPVDLTALKGFSDWYYIGMISLLIGYSIFKAHIAYMMIKVLESVKLESPFTKKIVKLLEGISYTFLTIAIIVAVYNGTGEWMFKHAGINDKPQLPTEQFLVLAGLVFILSQIFKRGVEIQAENDLTV</sequence>
<feature type="transmembrane region" description="Helical" evidence="1">
    <location>
        <begin position="20"/>
        <end position="45"/>
    </location>
</feature>
<dbReference type="Pfam" id="PF11188">
    <property type="entry name" value="DUF2975"/>
    <property type="match status" value="1"/>
</dbReference>
<proteinExistence type="predicted"/>
<keyword evidence="3" id="KW-1185">Reference proteome</keyword>
<keyword evidence="1" id="KW-0812">Transmembrane</keyword>
<evidence type="ECO:0000256" key="1">
    <source>
        <dbReference type="SAM" id="Phobius"/>
    </source>
</evidence>
<accession>A0A327QUR2</accession>
<evidence type="ECO:0000313" key="2">
    <source>
        <dbReference type="EMBL" id="RAJ05467.1"/>
    </source>
</evidence>
<protein>
    <recommendedName>
        <fullName evidence="4">DUF2975 family protein</fullName>
    </recommendedName>
</protein>
<comment type="caution">
    <text evidence="2">The sequence shown here is derived from an EMBL/GenBank/DDBJ whole genome shotgun (WGS) entry which is preliminary data.</text>
</comment>
<dbReference type="Proteomes" id="UP000249547">
    <property type="component" value="Unassembled WGS sequence"/>
</dbReference>
<keyword evidence="1" id="KW-1133">Transmembrane helix</keyword>
<dbReference type="OrthoDB" id="672524at2"/>
<dbReference type="AlphaFoldDB" id="A0A327QUR2"/>
<feature type="transmembrane region" description="Helical" evidence="1">
    <location>
        <begin position="108"/>
        <end position="129"/>
    </location>
</feature>
<gene>
    <name evidence="2" type="ORF">LX64_02625</name>
</gene>
<feature type="transmembrane region" description="Helical" evidence="1">
    <location>
        <begin position="68"/>
        <end position="87"/>
    </location>
</feature>
<name>A0A327QUR2_9BACT</name>
<keyword evidence="1" id="KW-0472">Membrane</keyword>